<dbReference type="Proteomes" id="UP000293172">
    <property type="component" value="Unassembled WGS sequence"/>
</dbReference>
<evidence type="ECO:0000313" key="2">
    <source>
        <dbReference type="Proteomes" id="UP000293172"/>
    </source>
</evidence>
<sequence length="132" mass="14830">MNHYLPPEIDDQLLREERHFTSAPQAFFQAWKRGVELVGPEWFGDGTRDGLRHAASAGDLLPDMLALNDALSVLSRSQGLFLSAMVSVYNAREGAAMLRRCGFEGLSDLGDLDLERRQVIADLVLNYSHWRV</sequence>
<dbReference type="AlphaFoldDB" id="A0A4Q9QYN5"/>
<dbReference type="RefSeq" id="WP_131198688.1">
    <property type="nucleotide sequence ID" value="NZ_QJUL01000030.1"/>
</dbReference>
<name>A0A4Q9QYN5_9GAMM</name>
<organism evidence="1 2">
    <name type="scientific">Phytopseudomonas dryadis</name>
    <dbReference type="NCBI Taxonomy" id="2487520"/>
    <lineage>
        <taxon>Bacteria</taxon>
        <taxon>Pseudomonadati</taxon>
        <taxon>Pseudomonadota</taxon>
        <taxon>Gammaproteobacteria</taxon>
        <taxon>Pseudomonadales</taxon>
        <taxon>Pseudomonadaceae</taxon>
        <taxon>Phytopseudomonas</taxon>
    </lineage>
</organism>
<dbReference type="EMBL" id="QJUL01000030">
    <property type="protein sequence ID" value="TBU88451.1"/>
    <property type="molecule type" value="Genomic_DNA"/>
</dbReference>
<dbReference type="OrthoDB" id="9009806at2"/>
<comment type="caution">
    <text evidence="1">The sequence shown here is derived from an EMBL/GenBank/DDBJ whole genome shotgun (WGS) entry which is preliminary data.</text>
</comment>
<proteinExistence type="predicted"/>
<protein>
    <submittedName>
        <fullName evidence="1">Uncharacterized protein</fullName>
    </submittedName>
</protein>
<gene>
    <name evidence="1" type="ORF">DNK44_18305</name>
</gene>
<evidence type="ECO:0000313" key="1">
    <source>
        <dbReference type="EMBL" id="TBU88451.1"/>
    </source>
</evidence>
<accession>A0A4Q9QYN5</accession>
<reference evidence="1 2" key="1">
    <citation type="submission" date="2018-06" db="EMBL/GenBank/DDBJ databases">
        <title>Three novel Pseudomonas species isolated from symptomatic oak.</title>
        <authorList>
            <person name="Bueno-Gonzalez V."/>
            <person name="Brady C."/>
        </authorList>
    </citation>
    <scope>NUCLEOTIDE SEQUENCE [LARGE SCALE GENOMIC DNA]</scope>
    <source>
        <strain evidence="1 2">P6B</strain>
    </source>
</reference>